<dbReference type="AlphaFoldDB" id="A0A7M7K332"/>
<dbReference type="Proteomes" id="UP000594260">
    <property type="component" value="Unplaced"/>
</dbReference>
<feature type="compositionally biased region" description="Basic and acidic residues" evidence="1">
    <location>
        <begin position="65"/>
        <end position="78"/>
    </location>
</feature>
<feature type="compositionally biased region" description="Basic and acidic residues" evidence="1">
    <location>
        <begin position="226"/>
        <end position="236"/>
    </location>
</feature>
<dbReference type="EnsemblMetazoa" id="XM_022801009">
    <property type="protein sequence ID" value="XP_022656744"/>
    <property type="gene ID" value="LOC111248549"/>
</dbReference>
<protein>
    <submittedName>
        <fullName evidence="3">Uncharacterized protein</fullName>
    </submittedName>
</protein>
<evidence type="ECO:0000313" key="4">
    <source>
        <dbReference type="Proteomes" id="UP000594260"/>
    </source>
</evidence>
<dbReference type="InParanoid" id="A0A7M7K332"/>
<feature type="transmembrane region" description="Helical" evidence="2">
    <location>
        <begin position="406"/>
        <end position="427"/>
    </location>
</feature>
<dbReference type="RefSeq" id="XP_022656744.1">
    <property type="nucleotide sequence ID" value="XM_022801009.1"/>
</dbReference>
<evidence type="ECO:0000256" key="2">
    <source>
        <dbReference type="SAM" id="Phobius"/>
    </source>
</evidence>
<dbReference type="KEGG" id="vde:111248549"/>
<accession>A0A7M7K332</accession>
<feature type="region of interest" description="Disordered" evidence="1">
    <location>
        <begin position="212"/>
        <end position="236"/>
    </location>
</feature>
<keyword evidence="4" id="KW-1185">Reference proteome</keyword>
<dbReference type="GeneID" id="111248549"/>
<reference evidence="3" key="1">
    <citation type="submission" date="2021-01" db="UniProtKB">
        <authorList>
            <consortium name="EnsemblMetazoa"/>
        </authorList>
    </citation>
    <scope>IDENTIFICATION</scope>
</reference>
<proteinExistence type="predicted"/>
<name>A0A7M7K332_VARDE</name>
<keyword evidence="2" id="KW-0812">Transmembrane</keyword>
<sequence length="439" mass="47696">MPYDGAENSNNDKQTLVAATPRTILLRSSGSRRKQRVASKSTIAISAHSKMGVYKKLKRVFSFKKDKEGQKDKSDKRDKYGKKYGTSDALQINESSEHRTSDVDGIKTDSLQRGGKKRSWSLKSIARKPSFGNKDKERKVKDIHFDATTEPAFLSDVIAPAPDVLTQQQSQQSQQQLRTSSSAFHPVTTIAKVETIAPPTLPLPLNPIVKADSKEHDVNNDNESDAPEKENDTEKDDFVVVTPTDVEEIKEYEAQLAAEGRSVHVNLVEEPESVENEESQTATEEAAHANAEPQTIAEIINLLQELQDSAEPMEIDTIKQKTDTSDKIQSVCLQADAAIIASTDATKPLETTTTITTVRNGCANGHIKASNGSATATDVETSPAYMPASAVGQCKKLDIVPSKRSWQGRIAVIVVVAAILFAVALGINNSMRSGAAKAV</sequence>
<feature type="region of interest" description="Disordered" evidence="1">
    <location>
        <begin position="1"/>
        <end position="42"/>
    </location>
</feature>
<feature type="region of interest" description="Disordered" evidence="1">
    <location>
        <begin position="65"/>
        <end position="120"/>
    </location>
</feature>
<evidence type="ECO:0000313" key="3">
    <source>
        <dbReference type="EnsemblMetazoa" id="XP_022656744"/>
    </source>
</evidence>
<keyword evidence="2" id="KW-1133">Transmembrane helix</keyword>
<dbReference type="OrthoDB" id="10669827at2759"/>
<organism evidence="3 4">
    <name type="scientific">Varroa destructor</name>
    <name type="common">Honeybee mite</name>
    <dbReference type="NCBI Taxonomy" id="109461"/>
    <lineage>
        <taxon>Eukaryota</taxon>
        <taxon>Metazoa</taxon>
        <taxon>Ecdysozoa</taxon>
        <taxon>Arthropoda</taxon>
        <taxon>Chelicerata</taxon>
        <taxon>Arachnida</taxon>
        <taxon>Acari</taxon>
        <taxon>Parasitiformes</taxon>
        <taxon>Mesostigmata</taxon>
        <taxon>Gamasina</taxon>
        <taxon>Dermanyssoidea</taxon>
        <taxon>Varroidae</taxon>
        <taxon>Varroa</taxon>
    </lineage>
</organism>
<evidence type="ECO:0000256" key="1">
    <source>
        <dbReference type="SAM" id="MobiDB-lite"/>
    </source>
</evidence>
<keyword evidence="2" id="KW-0472">Membrane</keyword>
<feature type="compositionally biased region" description="Basic and acidic residues" evidence="1">
    <location>
        <begin position="95"/>
        <end position="107"/>
    </location>
</feature>